<dbReference type="InterPro" id="IPR027417">
    <property type="entry name" value="P-loop_NTPase"/>
</dbReference>
<protein>
    <recommendedName>
        <fullName evidence="3">Glycosyltransferase 2-like domain-containing protein</fullName>
    </recommendedName>
</protein>
<dbReference type="Pfam" id="PF13704">
    <property type="entry name" value="Glyco_tranf_2_4"/>
    <property type="match status" value="1"/>
</dbReference>
<dbReference type="SUPFAM" id="SSF53448">
    <property type="entry name" value="Nucleotide-diphospho-sugar transferases"/>
    <property type="match status" value="1"/>
</dbReference>
<reference evidence="2" key="1">
    <citation type="journal article" date="2019" name="Int. J. Syst. Evol. Microbiol.">
        <title>The Global Catalogue of Microorganisms (GCM) 10K type strain sequencing project: providing services to taxonomists for standard genome sequencing and annotation.</title>
        <authorList>
            <consortium name="The Broad Institute Genomics Platform"/>
            <consortium name="The Broad Institute Genome Sequencing Center for Infectious Disease"/>
            <person name="Wu L."/>
            <person name="Ma J."/>
        </authorList>
    </citation>
    <scope>NUCLEOTIDE SEQUENCE [LARGE SCALE GENOMIC DNA]</scope>
    <source>
        <strain evidence="2">JCM 32304</strain>
    </source>
</reference>
<organism evidence="1 2">
    <name type="scientific">Shewanella saliphila</name>
    <dbReference type="NCBI Taxonomy" id="2282698"/>
    <lineage>
        <taxon>Bacteria</taxon>
        <taxon>Pseudomonadati</taxon>
        <taxon>Pseudomonadota</taxon>
        <taxon>Gammaproteobacteria</taxon>
        <taxon>Alteromonadales</taxon>
        <taxon>Shewanellaceae</taxon>
        <taxon>Shewanella</taxon>
    </lineage>
</organism>
<dbReference type="EMBL" id="BMQV01000012">
    <property type="protein sequence ID" value="GGP50328.1"/>
    <property type="molecule type" value="Genomic_DNA"/>
</dbReference>
<proteinExistence type="predicted"/>
<dbReference type="Gene3D" id="3.40.50.300">
    <property type="entry name" value="P-loop containing nucleotide triphosphate hydrolases"/>
    <property type="match status" value="1"/>
</dbReference>
<name>A0ABQ2Q4L0_9GAMM</name>
<evidence type="ECO:0008006" key="3">
    <source>
        <dbReference type="Google" id="ProtNLM"/>
    </source>
</evidence>
<evidence type="ECO:0000313" key="2">
    <source>
        <dbReference type="Proteomes" id="UP000654367"/>
    </source>
</evidence>
<sequence>MSSNNLKVSFCIPIKNRLGDIKSTLKKNLLDNVKDSDIVEFIVICFDDDGNETSKWVQENFPEELKSGYLRYYYHDDLPVWHFGKAKNAFKKYIKGKIYASLDGDNFVGKGAGKHIVEIFERYDYNCVLHQFQGNWGDGTCGRISINAEDYIRWGYDEDFLPRQWDEMDAMLSVLVNKENVKYIHYTGEGKNIIKKSHPFRRYLDEHAIEIEQIALPESENNFFMENAAVGEHDNSYVEDDARLRLSSIYNHLLSYLKNSTDKVNRSVYLSEILQCQKDFTEQIDPSVNLSLFLSCDDVRVRNFNPEPNSIMLVSCIKDENDIHGWLEHYRRLGVNFFLLVDDNSEKPLDELLSKYNDVFVFSPKVGQFKFAKTMWLECLLNRFCLDSWTYIVDSDEYAEPCFKDIDLRSPNSTLNLTKRNKGKYYSGFMLDLYPNNLTDIENVESTPITKYTHYQFRPKADFEHYHTHNTTKWSYGAYSDWAYQIDIRYRTNKTFDSMRKFPLVKWESKMHLNQGFHDLIINGDKRTYNALESTELMPIRHYKYRSIASQISGDSAKNIAQYHDDTKRNIESAIKNFNTIIKECVLNPFSFEFISPLLVPTPYNSYVSLVKDEINVPTYSGHTLLYNEGAVESIRGNIVIAPTFNDAICFILNNSPFRNLVSAIDSTAVFSTVSDVPDNDNITFGFPIFQIGLAGTGSELIHEYLTSRNVKSILWSPEDTNIEQRKSTAKRIHTDIMGKIHSDYDNPIESISAYDAICDIGCVIHNFEKILAKYPESKVIFTSSDFELLKGVNRSDYDDFYKRVSEWCEKFGPDKWVLVNPINDGFGDDFDRFINV</sequence>
<dbReference type="RefSeq" id="WP_188919110.1">
    <property type="nucleotide sequence ID" value="NZ_BMQV01000012.1"/>
</dbReference>
<evidence type="ECO:0000313" key="1">
    <source>
        <dbReference type="EMBL" id="GGP50328.1"/>
    </source>
</evidence>
<keyword evidence="2" id="KW-1185">Reference proteome</keyword>
<dbReference type="Proteomes" id="UP000654367">
    <property type="component" value="Unassembled WGS sequence"/>
</dbReference>
<comment type="caution">
    <text evidence="1">The sequence shown here is derived from an EMBL/GenBank/DDBJ whole genome shotgun (WGS) entry which is preliminary data.</text>
</comment>
<dbReference type="Gene3D" id="3.90.550.10">
    <property type="entry name" value="Spore Coat Polysaccharide Biosynthesis Protein SpsA, Chain A"/>
    <property type="match status" value="1"/>
</dbReference>
<gene>
    <name evidence="1" type="ORF">GCM10009409_16030</name>
</gene>
<accession>A0ABQ2Q4L0</accession>
<dbReference type="InterPro" id="IPR029044">
    <property type="entry name" value="Nucleotide-diphossugar_trans"/>
</dbReference>